<evidence type="ECO:0000313" key="2">
    <source>
        <dbReference type="Proteomes" id="UP000278756"/>
    </source>
</evidence>
<evidence type="ECO:0008006" key="3">
    <source>
        <dbReference type="Google" id="ProtNLM"/>
    </source>
</evidence>
<sequence length="43" mass="5038">MDVVRANYAVFGPTFAFEKLHELHDISVSRETLRAWMVEDGLW</sequence>
<accession>A0A3G9G963</accession>
<organism evidence="1 2">
    <name type="scientific">Asticcacaulis excentricus</name>
    <dbReference type="NCBI Taxonomy" id="78587"/>
    <lineage>
        <taxon>Bacteria</taxon>
        <taxon>Pseudomonadati</taxon>
        <taxon>Pseudomonadota</taxon>
        <taxon>Alphaproteobacteria</taxon>
        <taxon>Caulobacterales</taxon>
        <taxon>Caulobacteraceae</taxon>
        <taxon>Asticcacaulis</taxon>
    </lineage>
</organism>
<proteinExistence type="predicted"/>
<reference evidence="2" key="2">
    <citation type="journal article" date="2017" name="Plant Physiol. Biochem.">
        <title>Differential oxidative and antioxidative response of duckweed Lemna minor toward plant growth promoting/inhibiting bacteria.</title>
        <authorList>
            <person name="Ishizawa H."/>
            <person name="Kuroda M."/>
            <person name="Morikawa M."/>
            <person name="Ike M."/>
        </authorList>
    </citation>
    <scope>NUCLEOTIDE SEQUENCE [LARGE SCALE GENOMIC DNA]</scope>
    <source>
        <strain evidence="2">M6</strain>
    </source>
</reference>
<dbReference type="Proteomes" id="UP000278756">
    <property type="component" value="Plasmid pASEM-1"/>
</dbReference>
<gene>
    <name evidence="1" type="ORF">EM6_3216</name>
</gene>
<protein>
    <recommendedName>
        <fullName evidence="3">Transposase</fullName>
    </recommendedName>
</protein>
<dbReference type="EMBL" id="AP018829">
    <property type="protein sequence ID" value="BBF82575.1"/>
    <property type="molecule type" value="Genomic_DNA"/>
</dbReference>
<name>A0A3G9G963_9CAUL</name>
<geneLocation type="plasmid" evidence="2">
    <name>pasem-1 dna</name>
</geneLocation>
<evidence type="ECO:0000313" key="1">
    <source>
        <dbReference type="EMBL" id="BBF82575.1"/>
    </source>
</evidence>
<dbReference type="AlphaFoldDB" id="A0A3G9G963"/>
<reference evidence="2" key="1">
    <citation type="journal article" date="2017" name="Biotechnol. Biofuels">
        <title>Evaluation of environmental bacterial communities as a factor affecting the growth of duckweed Lemna minor.</title>
        <authorList>
            <person name="Ishizawa H."/>
            <person name="Kuroda M."/>
            <person name="Morikawa M."/>
            <person name="Ike M."/>
        </authorList>
    </citation>
    <scope>NUCLEOTIDE SEQUENCE [LARGE SCALE GENOMIC DNA]</scope>
    <source>
        <strain evidence="2">M6</strain>
    </source>
</reference>
<keyword evidence="1" id="KW-0614">Plasmid</keyword>